<dbReference type="EMBL" id="CYZU01000020">
    <property type="protein sequence ID" value="CUO47782.1"/>
    <property type="molecule type" value="Genomic_DNA"/>
</dbReference>
<gene>
    <name evidence="4" type="ORF">ERS852491_02325</name>
</gene>
<keyword evidence="1 2" id="KW-0129">CBS domain</keyword>
<dbReference type="PROSITE" id="PS51371">
    <property type="entry name" value="CBS"/>
    <property type="match status" value="1"/>
</dbReference>
<protein>
    <submittedName>
        <fullName evidence="4">Putative manganese-dependent inorganic pyrophosphatase</fullName>
    </submittedName>
</protein>
<dbReference type="CDD" id="cd09834">
    <property type="entry name" value="CBS_pair_bac"/>
    <property type="match status" value="1"/>
</dbReference>
<dbReference type="STRING" id="39482.ERS852491_02325"/>
<dbReference type="SMART" id="SM00116">
    <property type="entry name" value="CBS"/>
    <property type="match status" value="2"/>
</dbReference>
<feature type="domain" description="CBS" evidence="3">
    <location>
        <begin position="7"/>
        <end position="67"/>
    </location>
</feature>
<dbReference type="Gene3D" id="3.10.580.10">
    <property type="entry name" value="CBS-domain"/>
    <property type="match status" value="1"/>
</dbReference>
<dbReference type="Pfam" id="PF00571">
    <property type="entry name" value="CBS"/>
    <property type="match status" value="2"/>
</dbReference>
<evidence type="ECO:0000256" key="2">
    <source>
        <dbReference type="PROSITE-ProRule" id="PRU00703"/>
    </source>
</evidence>
<dbReference type="Proteomes" id="UP000095544">
    <property type="component" value="Unassembled WGS sequence"/>
</dbReference>
<sequence length="137" mass="15947">MNILFFLKPKNEVAYIYNDSTLRQVLETMEYHKYASIPMLNREGEFVGTVTEGDLLWGIKSYNNLDIKSAEHILIKEFPRKANFDVVPADADMEDLVKKAMNQNFVPVVDDQNKFIGIITRRSIIEYCYDKLNDCDK</sequence>
<dbReference type="OrthoDB" id="384703at2"/>
<name>A0A174FBY6_9FIRM</name>
<reference evidence="4 5" key="1">
    <citation type="submission" date="2015-09" db="EMBL/GenBank/DDBJ databases">
        <authorList>
            <consortium name="Pathogen Informatics"/>
        </authorList>
    </citation>
    <scope>NUCLEOTIDE SEQUENCE [LARGE SCALE GENOMIC DNA]</scope>
    <source>
        <strain evidence="4 5">2789STDY5834876</strain>
    </source>
</reference>
<evidence type="ECO:0000256" key="1">
    <source>
        <dbReference type="ARBA" id="ARBA00023122"/>
    </source>
</evidence>
<evidence type="ECO:0000313" key="4">
    <source>
        <dbReference type="EMBL" id="CUO47782.1"/>
    </source>
</evidence>
<organism evidence="4 5">
    <name type="scientific">Faecalicatena contorta</name>
    <dbReference type="NCBI Taxonomy" id="39482"/>
    <lineage>
        <taxon>Bacteria</taxon>
        <taxon>Bacillati</taxon>
        <taxon>Bacillota</taxon>
        <taxon>Clostridia</taxon>
        <taxon>Lachnospirales</taxon>
        <taxon>Lachnospiraceae</taxon>
        <taxon>Faecalicatena</taxon>
    </lineage>
</organism>
<dbReference type="SUPFAM" id="SSF54631">
    <property type="entry name" value="CBS-domain pair"/>
    <property type="match status" value="1"/>
</dbReference>
<evidence type="ECO:0000259" key="3">
    <source>
        <dbReference type="PROSITE" id="PS51371"/>
    </source>
</evidence>
<dbReference type="InterPro" id="IPR000644">
    <property type="entry name" value="CBS_dom"/>
</dbReference>
<dbReference type="PANTHER" id="PTHR43080">
    <property type="entry name" value="CBS DOMAIN-CONTAINING PROTEIN CBSX3, MITOCHONDRIAL"/>
    <property type="match status" value="1"/>
</dbReference>
<dbReference type="PANTHER" id="PTHR43080:SF26">
    <property type="entry name" value="REGULATORY PROTEIN"/>
    <property type="match status" value="1"/>
</dbReference>
<accession>A0A174FBY6</accession>
<evidence type="ECO:0000313" key="5">
    <source>
        <dbReference type="Proteomes" id="UP000095544"/>
    </source>
</evidence>
<proteinExistence type="predicted"/>
<dbReference type="InterPro" id="IPR051257">
    <property type="entry name" value="Diverse_CBS-Domain"/>
</dbReference>
<dbReference type="RefSeq" id="WP_055153210.1">
    <property type="nucleotide sequence ID" value="NZ_CYZU01000020.1"/>
</dbReference>
<dbReference type="InterPro" id="IPR046342">
    <property type="entry name" value="CBS_dom_sf"/>
</dbReference>
<dbReference type="AlphaFoldDB" id="A0A174FBY6"/>